<accession>A0A4C1VRK9</accession>
<dbReference type="AlphaFoldDB" id="A0A4C1VRK9"/>
<dbReference type="EMBL" id="BGZK01000391">
    <property type="protein sequence ID" value="GBP41007.1"/>
    <property type="molecule type" value="Genomic_DNA"/>
</dbReference>
<reference evidence="1 2" key="1">
    <citation type="journal article" date="2019" name="Commun. Biol.">
        <title>The bagworm genome reveals a unique fibroin gene that provides high tensile strength.</title>
        <authorList>
            <person name="Kono N."/>
            <person name="Nakamura H."/>
            <person name="Ohtoshi R."/>
            <person name="Tomita M."/>
            <person name="Numata K."/>
            <person name="Arakawa K."/>
        </authorList>
    </citation>
    <scope>NUCLEOTIDE SEQUENCE [LARGE SCALE GENOMIC DNA]</scope>
</reference>
<gene>
    <name evidence="1" type="ORF">EVAR_82967_1</name>
</gene>
<evidence type="ECO:0000313" key="1">
    <source>
        <dbReference type="EMBL" id="GBP41007.1"/>
    </source>
</evidence>
<name>A0A4C1VRK9_EUMVA</name>
<proteinExistence type="predicted"/>
<organism evidence="1 2">
    <name type="scientific">Eumeta variegata</name>
    <name type="common">Bagworm moth</name>
    <name type="synonym">Eumeta japonica</name>
    <dbReference type="NCBI Taxonomy" id="151549"/>
    <lineage>
        <taxon>Eukaryota</taxon>
        <taxon>Metazoa</taxon>
        <taxon>Ecdysozoa</taxon>
        <taxon>Arthropoda</taxon>
        <taxon>Hexapoda</taxon>
        <taxon>Insecta</taxon>
        <taxon>Pterygota</taxon>
        <taxon>Neoptera</taxon>
        <taxon>Endopterygota</taxon>
        <taxon>Lepidoptera</taxon>
        <taxon>Glossata</taxon>
        <taxon>Ditrysia</taxon>
        <taxon>Tineoidea</taxon>
        <taxon>Psychidae</taxon>
        <taxon>Oiketicinae</taxon>
        <taxon>Eumeta</taxon>
    </lineage>
</organism>
<sequence>MWYDIASVTPLPPRNRKVRPKRLLASLAANTKAVTCIFDARYIRLGLTSVGAVSGSGIAIESEPESGVEI</sequence>
<protein>
    <submittedName>
        <fullName evidence="1">Uncharacterized protein</fullName>
    </submittedName>
</protein>
<keyword evidence="2" id="KW-1185">Reference proteome</keyword>
<dbReference type="Proteomes" id="UP000299102">
    <property type="component" value="Unassembled WGS sequence"/>
</dbReference>
<evidence type="ECO:0000313" key="2">
    <source>
        <dbReference type="Proteomes" id="UP000299102"/>
    </source>
</evidence>
<comment type="caution">
    <text evidence="1">The sequence shown here is derived from an EMBL/GenBank/DDBJ whole genome shotgun (WGS) entry which is preliminary data.</text>
</comment>